<reference evidence="1 2" key="1">
    <citation type="submission" date="2024-09" db="EMBL/GenBank/DDBJ databases">
        <title>Chromosome-scale assembly of Riccia sorocarpa.</title>
        <authorList>
            <person name="Paukszto L."/>
        </authorList>
    </citation>
    <scope>NUCLEOTIDE SEQUENCE [LARGE SCALE GENOMIC DNA]</scope>
    <source>
        <strain evidence="1">LP-2024</strain>
        <tissue evidence="1">Aerial parts of the thallus</tissue>
    </source>
</reference>
<name>A0ABD3H9B4_9MARC</name>
<organism evidence="1 2">
    <name type="scientific">Riccia sorocarpa</name>
    <dbReference type="NCBI Taxonomy" id="122646"/>
    <lineage>
        <taxon>Eukaryota</taxon>
        <taxon>Viridiplantae</taxon>
        <taxon>Streptophyta</taxon>
        <taxon>Embryophyta</taxon>
        <taxon>Marchantiophyta</taxon>
        <taxon>Marchantiopsida</taxon>
        <taxon>Marchantiidae</taxon>
        <taxon>Marchantiales</taxon>
        <taxon>Ricciaceae</taxon>
        <taxon>Riccia</taxon>
    </lineage>
</organism>
<sequence length="67" mass="7538">MLGQAGRNREILQEIVERIGWVYAGLWQPSPSNNRCTSNLSNAYFNLRTGKSTSVVCDLEESELECC</sequence>
<gene>
    <name evidence="1" type="ORF">R1sor_013048</name>
</gene>
<evidence type="ECO:0000313" key="1">
    <source>
        <dbReference type="EMBL" id="KAL3686739.1"/>
    </source>
</evidence>
<protein>
    <submittedName>
        <fullName evidence="1">Uncharacterized protein</fullName>
    </submittedName>
</protein>
<dbReference type="Proteomes" id="UP001633002">
    <property type="component" value="Unassembled WGS sequence"/>
</dbReference>
<accession>A0ABD3H9B4</accession>
<comment type="caution">
    <text evidence="1">The sequence shown here is derived from an EMBL/GenBank/DDBJ whole genome shotgun (WGS) entry which is preliminary data.</text>
</comment>
<evidence type="ECO:0000313" key="2">
    <source>
        <dbReference type="Proteomes" id="UP001633002"/>
    </source>
</evidence>
<keyword evidence="2" id="KW-1185">Reference proteome</keyword>
<dbReference type="EMBL" id="JBJQOH010000004">
    <property type="protein sequence ID" value="KAL3686739.1"/>
    <property type="molecule type" value="Genomic_DNA"/>
</dbReference>
<dbReference type="AlphaFoldDB" id="A0ABD3H9B4"/>
<proteinExistence type="predicted"/>